<dbReference type="RefSeq" id="WP_174497484.1">
    <property type="nucleotide sequence ID" value="NZ_CADDWK010000015.1"/>
</dbReference>
<dbReference type="EMBL" id="JACHGH010000014">
    <property type="protein sequence ID" value="MBB6455011.1"/>
    <property type="molecule type" value="Genomic_DNA"/>
</dbReference>
<gene>
    <name evidence="2" type="ORF">HNQ94_003505</name>
</gene>
<protein>
    <submittedName>
        <fullName evidence="2">PDZ domain-containing protein</fullName>
    </submittedName>
</protein>
<keyword evidence="3" id="KW-1185">Reference proteome</keyword>
<dbReference type="SUPFAM" id="SSF54211">
    <property type="entry name" value="Ribosomal protein S5 domain 2-like"/>
    <property type="match status" value="1"/>
</dbReference>
<dbReference type="SUPFAM" id="SSF50156">
    <property type="entry name" value="PDZ domain-like"/>
    <property type="match status" value="1"/>
</dbReference>
<evidence type="ECO:0000313" key="2">
    <source>
        <dbReference type="EMBL" id="MBB6455011.1"/>
    </source>
</evidence>
<dbReference type="Pfam" id="PF13180">
    <property type="entry name" value="PDZ_2"/>
    <property type="match status" value="1"/>
</dbReference>
<dbReference type="InterPro" id="IPR001478">
    <property type="entry name" value="PDZ"/>
</dbReference>
<comment type="caution">
    <text evidence="2">The sequence shown here is derived from an EMBL/GenBank/DDBJ whole genome shotgun (WGS) entry which is preliminary data.</text>
</comment>
<reference evidence="2 3" key="1">
    <citation type="submission" date="2020-08" db="EMBL/GenBank/DDBJ databases">
        <title>Genomic Encyclopedia of Type Strains, Phase IV (KMG-IV): sequencing the most valuable type-strain genomes for metagenomic binning, comparative biology and taxonomic classification.</title>
        <authorList>
            <person name="Goeker M."/>
        </authorList>
    </citation>
    <scope>NUCLEOTIDE SEQUENCE [LARGE SCALE GENOMIC DNA]</scope>
    <source>
        <strain evidence="2 3">DSM 19612</strain>
    </source>
</reference>
<dbReference type="Proteomes" id="UP000581688">
    <property type="component" value="Unassembled WGS sequence"/>
</dbReference>
<dbReference type="InterPro" id="IPR036034">
    <property type="entry name" value="PDZ_sf"/>
</dbReference>
<dbReference type="Gene3D" id="2.30.42.10">
    <property type="match status" value="1"/>
</dbReference>
<proteinExistence type="predicted"/>
<dbReference type="PROSITE" id="PS50106">
    <property type="entry name" value="PDZ"/>
    <property type="match status" value="1"/>
</dbReference>
<evidence type="ECO:0000313" key="3">
    <source>
        <dbReference type="Proteomes" id="UP000581688"/>
    </source>
</evidence>
<dbReference type="NCBIfam" id="NF041438">
    <property type="entry name" value="SepM_fam_S16"/>
    <property type="match status" value="1"/>
</dbReference>
<dbReference type="InterPro" id="IPR014721">
    <property type="entry name" value="Ribsml_uS5_D2-typ_fold_subgr"/>
</dbReference>
<organism evidence="2 3">
    <name type="scientific">Salirhabdus euzebyi</name>
    <dbReference type="NCBI Taxonomy" id="394506"/>
    <lineage>
        <taxon>Bacteria</taxon>
        <taxon>Bacillati</taxon>
        <taxon>Bacillota</taxon>
        <taxon>Bacilli</taxon>
        <taxon>Bacillales</taxon>
        <taxon>Bacillaceae</taxon>
        <taxon>Salirhabdus</taxon>
    </lineage>
</organism>
<sequence>MKQRITQLIFATLVLIAIIFLTTYKLPYYIYQPGNASPLNPMIDIEGSQNSKGDMHLVTVRGGQATPIYYLWAKLKPFYQIYPLEEIRPEGISQEEYNHIQIEYMESSQDQAIAVAFKAANKEVQYEFDGVFVSYVDDEMPAAQVLQGGDEILSVDGQLVEQTEDLSQYVGSLDVNETVHLTLLRNGSEVEVDVGLATFPENPDKVGMGVGLVTKRNVVTEPEVIFNSGEIGGPSAGLMFSLEIFDRITPVDYTKGYQICGTGTIDGDGIVGRIGGIDKKVVASDQDGCDVFFAPNEEGAIESNYSVASQTAKEIETDMVVVPIDTFDEAVDYLEKLQPKSA</sequence>
<dbReference type="InterPro" id="IPR020568">
    <property type="entry name" value="Ribosomal_Su5_D2-typ_SF"/>
</dbReference>
<dbReference type="AlphaFoldDB" id="A0A841Q946"/>
<evidence type="ECO:0000259" key="1">
    <source>
        <dbReference type="PROSITE" id="PS50106"/>
    </source>
</evidence>
<name>A0A841Q946_9BACI</name>
<dbReference type="SMART" id="SM00228">
    <property type="entry name" value="PDZ"/>
    <property type="match status" value="1"/>
</dbReference>
<dbReference type="Gene3D" id="3.30.230.10">
    <property type="match status" value="1"/>
</dbReference>
<feature type="domain" description="PDZ" evidence="1">
    <location>
        <begin position="101"/>
        <end position="161"/>
    </location>
</feature>
<accession>A0A841Q946</accession>